<dbReference type="Pfam" id="PF20577">
    <property type="entry name" value="Phage_ORF5"/>
    <property type="match status" value="1"/>
</dbReference>
<name>A0A2R3UAB5_9VIRU</name>
<organism evidence="1">
    <name type="scientific">Gokushovirinae environmental samples</name>
    <dbReference type="NCBI Taxonomy" id="1478972"/>
    <lineage>
        <taxon>Viruses</taxon>
        <taxon>Monodnaviria</taxon>
        <taxon>Sangervirae</taxon>
        <taxon>Phixviricota</taxon>
        <taxon>Malgrandaviricetes</taxon>
        <taxon>Petitvirales</taxon>
        <taxon>Microviridae</taxon>
        <taxon>environmental samples</taxon>
    </lineage>
</organism>
<evidence type="ECO:0000313" key="1">
    <source>
        <dbReference type="EMBL" id="AVQ10164.1"/>
    </source>
</evidence>
<sequence>MRLKIFTIRDSKGETYNTPFFQKTHGEAERNFRELVKDEKSMVAKYPDDFDLYYLGEYDDTNGNIISLETPQHMVKAVNCKATI</sequence>
<reference evidence="1" key="1">
    <citation type="submission" date="2018-03" db="EMBL/GenBank/DDBJ databases">
        <title>Twenty-four Novel Viral Genomes identified from the Dushanzi Mud Volcanic Sediment in Xinjiang, China.</title>
        <authorList>
            <person name="Han L."/>
        </authorList>
    </citation>
    <scope>NUCLEOTIDE SEQUENCE</scope>
</reference>
<accession>A0A2R3UAB5</accession>
<proteinExistence type="predicted"/>
<protein>
    <submittedName>
        <fullName evidence="1">Nonstructural protein</fullName>
    </submittedName>
</protein>
<dbReference type="EMBL" id="MH029514">
    <property type="protein sequence ID" value="AVQ10164.1"/>
    <property type="molecule type" value="Genomic_DNA"/>
</dbReference>
<dbReference type="InterPro" id="IPR046781">
    <property type="entry name" value="Phage_ORF5"/>
</dbReference>